<name>A0A0C9VWC0_SPHS4</name>
<feature type="region of interest" description="Disordered" evidence="1">
    <location>
        <begin position="43"/>
        <end position="79"/>
    </location>
</feature>
<evidence type="ECO:0000256" key="1">
    <source>
        <dbReference type="SAM" id="MobiDB-lite"/>
    </source>
</evidence>
<organism evidence="2 3">
    <name type="scientific">Sphaerobolus stellatus (strain SS14)</name>
    <dbReference type="NCBI Taxonomy" id="990650"/>
    <lineage>
        <taxon>Eukaryota</taxon>
        <taxon>Fungi</taxon>
        <taxon>Dikarya</taxon>
        <taxon>Basidiomycota</taxon>
        <taxon>Agaricomycotina</taxon>
        <taxon>Agaricomycetes</taxon>
        <taxon>Phallomycetidae</taxon>
        <taxon>Geastrales</taxon>
        <taxon>Sphaerobolaceae</taxon>
        <taxon>Sphaerobolus</taxon>
    </lineage>
</organism>
<reference evidence="2 3" key="1">
    <citation type="submission" date="2014-06" db="EMBL/GenBank/DDBJ databases">
        <title>Evolutionary Origins and Diversification of the Mycorrhizal Mutualists.</title>
        <authorList>
            <consortium name="DOE Joint Genome Institute"/>
            <consortium name="Mycorrhizal Genomics Consortium"/>
            <person name="Kohler A."/>
            <person name="Kuo A."/>
            <person name="Nagy L.G."/>
            <person name="Floudas D."/>
            <person name="Copeland A."/>
            <person name="Barry K.W."/>
            <person name="Cichocki N."/>
            <person name="Veneault-Fourrey C."/>
            <person name="LaButti K."/>
            <person name="Lindquist E.A."/>
            <person name="Lipzen A."/>
            <person name="Lundell T."/>
            <person name="Morin E."/>
            <person name="Murat C."/>
            <person name="Riley R."/>
            <person name="Ohm R."/>
            <person name="Sun H."/>
            <person name="Tunlid A."/>
            <person name="Henrissat B."/>
            <person name="Grigoriev I.V."/>
            <person name="Hibbett D.S."/>
            <person name="Martin F."/>
        </authorList>
    </citation>
    <scope>NUCLEOTIDE SEQUENCE [LARGE SCALE GENOMIC DNA]</scope>
    <source>
        <strain evidence="2 3">SS14</strain>
    </source>
</reference>
<dbReference type="Proteomes" id="UP000054279">
    <property type="component" value="Unassembled WGS sequence"/>
</dbReference>
<feature type="compositionally biased region" description="Acidic residues" evidence="1">
    <location>
        <begin position="311"/>
        <end position="322"/>
    </location>
</feature>
<feature type="compositionally biased region" description="Polar residues" evidence="1">
    <location>
        <begin position="45"/>
        <end position="68"/>
    </location>
</feature>
<accession>A0A0C9VWC0</accession>
<proteinExistence type="predicted"/>
<evidence type="ECO:0000313" key="2">
    <source>
        <dbReference type="EMBL" id="KIJ42616.1"/>
    </source>
</evidence>
<sequence length="322" mass="36177">MDGLHEAWSHIKLEDEKADNCRLCSDMDDLDEKIQELEARLLSLQPKTPTGERSLTVASTTNTSSSDISPHPLASPGDRTFSCKQKRPDYWLLCMWNTLKDWHTNPMSVPNTIRDDHDGYFLEEDIDIAAWISKVSVDISCPAFMTQMKAVFGSRDNFDMAFSGFSKNLLRADHEGRTTKTQTTQSEKIPTGPDFLALVLEHCSLTREQICSRIIPYMIRHEAKHPCSGTGTERAAYMHLNQFTVIGARPTPAKTGESSRQRLDADLETYNQDREAALPYDEAPPTSEPETGDNVPPPAGTNSTLHNECTMDIDQEFDDIYS</sequence>
<protein>
    <submittedName>
        <fullName evidence="2">Uncharacterized protein</fullName>
    </submittedName>
</protein>
<dbReference type="EMBL" id="KN837128">
    <property type="protein sequence ID" value="KIJ42616.1"/>
    <property type="molecule type" value="Genomic_DNA"/>
</dbReference>
<dbReference type="HOGENOM" id="CLU_037356_0_0_1"/>
<gene>
    <name evidence="2" type="ORF">M422DRAFT_254056</name>
</gene>
<evidence type="ECO:0000313" key="3">
    <source>
        <dbReference type="Proteomes" id="UP000054279"/>
    </source>
</evidence>
<keyword evidence="3" id="KW-1185">Reference proteome</keyword>
<feature type="region of interest" description="Disordered" evidence="1">
    <location>
        <begin position="274"/>
        <end position="322"/>
    </location>
</feature>
<dbReference type="AlphaFoldDB" id="A0A0C9VWC0"/>